<proteinExistence type="predicted"/>
<dbReference type="AlphaFoldDB" id="A0AAV3S2M9"/>
<organism evidence="2 3">
    <name type="scientific">Lithospermum erythrorhizon</name>
    <name type="common">Purple gromwell</name>
    <name type="synonym">Lithospermum officinale var. erythrorhizon</name>
    <dbReference type="NCBI Taxonomy" id="34254"/>
    <lineage>
        <taxon>Eukaryota</taxon>
        <taxon>Viridiplantae</taxon>
        <taxon>Streptophyta</taxon>
        <taxon>Embryophyta</taxon>
        <taxon>Tracheophyta</taxon>
        <taxon>Spermatophyta</taxon>
        <taxon>Magnoliopsida</taxon>
        <taxon>eudicotyledons</taxon>
        <taxon>Gunneridae</taxon>
        <taxon>Pentapetalae</taxon>
        <taxon>asterids</taxon>
        <taxon>lamiids</taxon>
        <taxon>Boraginales</taxon>
        <taxon>Boraginaceae</taxon>
        <taxon>Boraginoideae</taxon>
        <taxon>Lithospermeae</taxon>
        <taxon>Lithospermum</taxon>
    </lineage>
</organism>
<feature type="region of interest" description="Disordered" evidence="1">
    <location>
        <begin position="1"/>
        <end position="34"/>
    </location>
</feature>
<gene>
    <name evidence="2" type="ORF">LIER_33524</name>
</gene>
<comment type="caution">
    <text evidence="2">The sequence shown here is derived from an EMBL/GenBank/DDBJ whole genome shotgun (WGS) entry which is preliminary data.</text>
</comment>
<name>A0AAV3S2M9_LITER</name>
<evidence type="ECO:0000256" key="1">
    <source>
        <dbReference type="SAM" id="MobiDB-lite"/>
    </source>
</evidence>
<protein>
    <submittedName>
        <fullName evidence="2">Uncharacterized protein</fullName>
    </submittedName>
</protein>
<accession>A0AAV3S2M9</accession>
<dbReference type="EMBL" id="BAABME010013493">
    <property type="protein sequence ID" value="GAA0186236.1"/>
    <property type="molecule type" value="Genomic_DNA"/>
</dbReference>
<keyword evidence="3" id="KW-1185">Reference proteome</keyword>
<reference evidence="2 3" key="1">
    <citation type="submission" date="2024-01" db="EMBL/GenBank/DDBJ databases">
        <title>The complete chloroplast genome sequence of Lithospermum erythrorhizon: insights into the phylogenetic relationship among Boraginaceae species and the maternal lineages of purple gromwells.</title>
        <authorList>
            <person name="Okada T."/>
            <person name="Watanabe K."/>
        </authorList>
    </citation>
    <scope>NUCLEOTIDE SEQUENCE [LARGE SCALE GENOMIC DNA]</scope>
</reference>
<sequence length="70" mass="7581">MSMFSSGGHSNPRLLGPHPTQHSHDSQAYPATDIEQAPHTLSLNLGNMDWYMDTGATSHVTSDRGALSLF</sequence>
<evidence type="ECO:0000313" key="2">
    <source>
        <dbReference type="EMBL" id="GAA0186236.1"/>
    </source>
</evidence>
<evidence type="ECO:0000313" key="3">
    <source>
        <dbReference type="Proteomes" id="UP001454036"/>
    </source>
</evidence>
<dbReference type="Proteomes" id="UP001454036">
    <property type="component" value="Unassembled WGS sequence"/>
</dbReference>